<dbReference type="STRING" id="446860.AS188_01110"/>
<proteinExistence type="inferred from homology"/>
<accession>A0A0U2WPW2</accession>
<evidence type="ECO:0000256" key="1">
    <source>
        <dbReference type="ARBA" id="ARBA00004141"/>
    </source>
</evidence>
<feature type="transmembrane region" description="Helical" evidence="7">
    <location>
        <begin position="58"/>
        <end position="86"/>
    </location>
</feature>
<feature type="transmembrane region" description="Helical" evidence="7">
    <location>
        <begin position="106"/>
        <end position="126"/>
    </location>
</feature>
<evidence type="ECO:0000256" key="4">
    <source>
        <dbReference type="ARBA" id="ARBA00022989"/>
    </source>
</evidence>
<dbReference type="RefSeq" id="WP_058857294.1">
    <property type="nucleotide sequence ID" value="NZ_BJZR01000094.1"/>
</dbReference>
<comment type="similarity">
    <text evidence="2">Belongs to the SLC13A/DASS transporter (TC 2.A.47) family. DIT1 subfamily.</text>
</comment>
<dbReference type="GO" id="GO:0016020">
    <property type="term" value="C:membrane"/>
    <property type="evidence" value="ECO:0007669"/>
    <property type="project" value="UniProtKB-SubCell"/>
</dbReference>
<feature type="transmembrane region" description="Helical" evidence="7">
    <location>
        <begin position="194"/>
        <end position="216"/>
    </location>
</feature>
<feature type="transmembrane region" description="Helical" evidence="7">
    <location>
        <begin position="316"/>
        <end position="333"/>
    </location>
</feature>
<evidence type="ECO:0000256" key="3">
    <source>
        <dbReference type="ARBA" id="ARBA00022692"/>
    </source>
</evidence>
<keyword evidence="3 7" id="KW-0812">Transmembrane</keyword>
<reference evidence="8 9" key="1">
    <citation type="submission" date="2015-11" db="EMBL/GenBank/DDBJ databases">
        <title>Complete Genome Sequence of Kocuria flava strain HO-9041.</title>
        <authorList>
            <person name="Zhou M."/>
            <person name="Dai J."/>
        </authorList>
    </citation>
    <scope>NUCLEOTIDE SEQUENCE [LARGE SCALE GENOMIC DNA]</scope>
    <source>
        <strain evidence="8 9">HO-9041</strain>
    </source>
</reference>
<evidence type="ECO:0000256" key="5">
    <source>
        <dbReference type="ARBA" id="ARBA00023136"/>
    </source>
</evidence>
<comment type="subcellular location">
    <subcellularLocation>
        <location evidence="1">Membrane</location>
        <topology evidence="1">Multi-pass membrane protein</topology>
    </subcellularLocation>
</comment>
<feature type="transmembrane region" description="Helical" evidence="7">
    <location>
        <begin position="291"/>
        <end position="310"/>
    </location>
</feature>
<name>A0A0U2WPW2_9MICC</name>
<gene>
    <name evidence="8" type="ORF">AS188_01110</name>
</gene>
<feature type="transmembrane region" description="Helical" evidence="7">
    <location>
        <begin position="371"/>
        <end position="395"/>
    </location>
</feature>
<dbReference type="InterPro" id="IPR001898">
    <property type="entry name" value="SLC13A/DASS"/>
</dbReference>
<feature type="transmembrane region" description="Helical" evidence="7">
    <location>
        <begin position="463"/>
        <end position="486"/>
    </location>
</feature>
<dbReference type="Proteomes" id="UP000057181">
    <property type="component" value="Chromosome"/>
</dbReference>
<evidence type="ECO:0000256" key="6">
    <source>
        <dbReference type="SAM" id="MobiDB-lite"/>
    </source>
</evidence>
<keyword evidence="5 7" id="KW-0472">Membrane</keyword>
<protein>
    <submittedName>
        <fullName evidence="8">Anion permease</fullName>
    </submittedName>
</protein>
<dbReference type="Pfam" id="PF00939">
    <property type="entry name" value="Na_sulph_symp"/>
    <property type="match status" value="1"/>
</dbReference>
<keyword evidence="4 7" id="KW-1133">Transmembrane helix</keyword>
<dbReference type="PIRSF" id="PIRSF002457">
    <property type="entry name" value="DASS"/>
    <property type="match status" value="1"/>
</dbReference>
<feature type="transmembrane region" description="Helical" evidence="7">
    <location>
        <begin position="340"/>
        <end position="359"/>
    </location>
</feature>
<feature type="transmembrane region" description="Helical" evidence="7">
    <location>
        <begin position="236"/>
        <end position="258"/>
    </location>
</feature>
<evidence type="ECO:0000313" key="8">
    <source>
        <dbReference type="EMBL" id="ALU38580.1"/>
    </source>
</evidence>
<dbReference type="EMBL" id="CP013254">
    <property type="protein sequence ID" value="ALU38580.1"/>
    <property type="molecule type" value="Genomic_DNA"/>
</dbReference>
<dbReference type="KEGG" id="kfv:AS188_01110"/>
<dbReference type="GO" id="GO:0022857">
    <property type="term" value="F:transmembrane transporter activity"/>
    <property type="evidence" value="ECO:0007669"/>
    <property type="project" value="InterPro"/>
</dbReference>
<sequence>MTPLDTASVGSSAPAPTTPEKRRPVGTVVKIGLILVVTLAVWVVPAPEGVDPRGMHMAGIFLGTVLALILQPLPTAPVALVGLAAAMITGTMDPGEEALTGFANSAVWLIVAAFFIADGFLLTGLGRRIALWFVTKLGRSSLGLSYGMAVTDLLLAPATPSNTARAGGVVFPIISSLSQVQGSTTKSTESRRRLGAYLAMTSVQVNTVTSAMFVTAMAGNPLAVQFAADAGVEITWGSWALAAVVPGVVSLLAVPWVMSKIYPPTLKKTPEAPGQARAELHEAGRMSRQETIMAATFVGLLVMWCLGSVLGLNATAVAFVGVATLLVTGVLTWKNLAANGGAWSTLIFFGVLVGMATHLNNLGVIDWIGSSVAGAVGSLSWLLAFGILALVYFYIHYLFASNTAQIVAMYAVFLGAAIGAGAPPLFAALVFGFIGNLFGGLAHYSSGPAGVVYGSGYVTTTEWFRVGFMISVVNIVIWTVIGGAWMKLLGMW</sequence>
<organism evidence="8 9">
    <name type="scientific">Kocuria flava</name>
    <dbReference type="NCBI Taxonomy" id="446860"/>
    <lineage>
        <taxon>Bacteria</taxon>
        <taxon>Bacillati</taxon>
        <taxon>Actinomycetota</taxon>
        <taxon>Actinomycetes</taxon>
        <taxon>Micrococcales</taxon>
        <taxon>Micrococcaceae</taxon>
        <taxon>Kocuria</taxon>
    </lineage>
</organism>
<dbReference type="OrthoDB" id="3170849at2"/>
<dbReference type="AlphaFoldDB" id="A0A0U2WPW2"/>
<evidence type="ECO:0000256" key="7">
    <source>
        <dbReference type="SAM" id="Phobius"/>
    </source>
</evidence>
<dbReference type="PANTHER" id="PTHR42826">
    <property type="entry name" value="DICARBOXYLATE TRANSPORTER 2.1, CHLOROPLASTIC"/>
    <property type="match status" value="1"/>
</dbReference>
<evidence type="ECO:0000313" key="9">
    <source>
        <dbReference type="Proteomes" id="UP000057181"/>
    </source>
</evidence>
<feature type="region of interest" description="Disordered" evidence="6">
    <location>
        <begin position="1"/>
        <end position="22"/>
    </location>
</feature>
<dbReference type="InterPro" id="IPR030676">
    <property type="entry name" value="CitT-rel"/>
</dbReference>
<evidence type="ECO:0000256" key="2">
    <source>
        <dbReference type="ARBA" id="ARBA00007349"/>
    </source>
</evidence>
<dbReference type="NCBIfam" id="TIGR00785">
    <property type="entry name" value="dass"/>
    <property type="match status" value="1"/>
</dbReference>
<feature type="transmembrane region" description="Helical" evidence="7">
    <location>
        <begin position="407"/>
        <end position="434"/>
    </location>
</feature>
<feature type="transmembrane region" description="Helical" evidence="7">
    <location>
        <begin position="28"/>
        <end position="46"/>
    </location>
</feature>